<dbReference type="PANTHER" id="PTHR30289:SF1">
    <property type="entry name" value="PEBP (PHOSPHATIDYLETHANOLAMINE-BINDING PROTEIN) FAMILY PROTEIN"/>
    <property type="match status" value="1"/>
</dbReference>
<dbReference type="SUPFAM" id="SSF49777">
    <property type="entry name" value="PEBP-like"/>
    <property type="match status" value="1"/>
</dbReference>
<organism evidence="3 4">
    <name type="scientific">Streptomyces fodineus</name>
    <dbReference type="NCBI Taxonomy" id="1904616"/>
    <lineage>
        <taxon>Bacteria</taxon>
        <taxon>Bacillati</taxon>
        <taxon>Actinomycetota</taxon>
        <taxon>Actinomycetes</taxon>
        <taxon>Kitasatosporales</taxon>
        <taxon>Streptomycetaceae</taxon>
        <taxon>Streptomyces</taxon>
    </lineage>
</organism>
<reference evidence="4" key="1">
    <citation type="submission" date="2016-09" db="EMBL/GenBank/DDBJ databases">
        <title>Streptomyces puniciscabiei strain:TW1S1 Genome sequencing and assembly.</title>
        <authorList>
            <person name="Kim M.-K."/>
            <person name="Kim S.B."/>
        </authorList>
    </citation>
    <scope>NUCLEOTIDE SEQUENCE [LARGE SCALE GENOMIC DNA]</scope>
    <source>
        <strain evidence="4">TW1S1</strain>
    </source>
</reference>
<feature type="region of interest" description="Disordered" evidence="2">
    <location>
        <begin position="71"/>
        <end position="98"/>
    </location>
</feature>
<dbReference type="Gene3D" id="3.90.280.10">
    <property type="entry name" value="PEBP-like"/>
    <property type="match status" value="1"/>
</dbReference>
<comment type="similarity">
    <text evidence="1">Belongs to the UPF0098 family.</text>
</comment>
<gene>
    <name evidence="3" type="ORF">BFF78_10885</name>
</gene>
<evidence type="ECO:0000256" key="2">
    <source>
        <dbReference type="SAM" id="MobiDB-lite"/>
    </source>
</evidence>
<evidence type="ECO:0000256" key="1">
    <source>
        <dbReference type="ARBA" id="ARBA00007120"/>
    </source>
</evidence>
<dbReference type="InterPro" id="IPR036610">
    <property type="entry name" value="PEBP-like_sf"/>
</dbReference>
<proteinExistence type="inferred from homology"/>
<sequence>MTVTSSAYADGGTVPRRDTCDGAGLSPPLALTGVPAHTAALALLLRDRDAPHGTFTHWLVWDIDPHTTRLPAGEHPRGATEGRNDFGKTGYSGPCPPRGDRPHRYVLTVYAVDRRLSLAADASSADLLRSLSGHTLAVGTLTGRYGRG</sequence>
<dbReference type="Pfam" id="PF01161">
    <property type="entry name" value="PBP"/>
    <property type="match status" value="1"/>
</dbReference>
<keyword evidence="4" id="KW-1185">Reference proteome</keyword>
<dbReference type="EMBL" id="CP017248">
    <property type="protein sequence ID" value="AOR37020.1"/>
    <property type="molecule type" value="Genomic_DNA"/>
</dbReference>
<evidence type="ECO:0000313" key="3">
    <source>
        <dbReference type="EMBL" id="AOR37020.1"/>
    </source>
</evidence>
<dbReference type="PANTHER" id="PTHR30289">
    <property type="entry name" value="UNCHARACTERIZED PROTEIN YBCL-RELATED"/>
    <property type="match status" value="1"/>
</dbReference>
<protein>
    <recommendedName>
        <fullName evidence="5">Phosphatidylethanolamine-binding protein</fullName>
    </recommendedName>
</protein>
<dbReference type="Proteomes" id="UP000094960">
    <property type="component" value="Chromosome"/>
</dbReference>
<name>A0A1D7YN99_9ACTN</name>
<feature type="region of interest" description="Disordered" evidence="2">
    <location>
        <begin position="1"/>
        <end position="21"/>
    </location>
</feature>
<dbReference type="AlphaFoldDB" id="A0A1D7YN99"/>
<dbReference type="NCBIfam" id="TIGR00481">
    <property type="entry name" value="YbhB/YbcL family Raf kinase inhibitor-like protein"/>
    <property type="match status" value="1"/>
</dbReference>
<dbReference type="CDD" id="cd00865">
    <property type="entry name" value="PEBP_bact_arch"/>
    <property type="match status" value="1"/>
</dbReference>
<feature type="compositionally biased region" description="Basic and acidic residues" evidence="2">
    <location>
        <begin position="71"/>
        <end position="86"/>
    </location>
</feature>
<dbReference type="InterPro" id="IPR005247">
    <property type="entry name" value="YbhB_YbcL/LppC-like"/>
</dbReference>
<dbReference type="KEGG" id="spun:BFF78_10885"/>
<accession>A0A1D7YN99</accession>
<evidence type="ECO:0008006" key="5">
    <source>
        <dbReference type="Google" id="ProtNLM"/>
    </source>
</evidence>
<dbReference type="InterPro" id="IPR008914">
    <property type="entry name" value="PEBP"/>
</dbReference>
<evidence type="ECO:0000313" key="4">
    <source>
        <dbReference type="Proteomes" id="UP000094960"/>
    </source>
</evidence>